<keyword evidence="2" id="KW-0812">Transmembrane</keyword>
<feature type="compositionally biased region" description="Low complexity" evidence="1">
    <location>
        <begin position="159"/>
        <end position="168"/>
    </location>
</feature>
<sequence>MSDSPLPPFGALPRPTPGPRPPRNRRYLRALWILSPLLVLALGAGLAGLALQATAAWARSQGDWDRAEAIYSHQPLWVGRYNEGTALLHQGRSEEAIDRLALAFDQVPRALPDADGRIQAYTYECQVRLNLAAGWDQLAATQSGDEAEASTRQGQNWAEPCQDPQSSSSEDESDRPSEGESGADQPEPAPADPFEGETPEEQARREELEQRNQEQQEREREKEESQNRDRSPRGW</sequence>
<reference evidence="3" key="1">
    <citation type="submission" date="2023-11" db="EMBL/GenBank/DDBJ databases">
        <title>Scrofimicrobium hongkongense sp. nov., isolated from a patient with peritonitis.</title>
        <authorList>
            <person name="Lao H.Y."/>
            <person name="Wong A.Y.P."/>
            <person name="Ng T.L."/>
            <person name="Wong R.Y.L."/>
            <person name="Yau M.C.Y."/>
            <person name="Lam J.Y.W."/>
            <person name="Siu G.K.H."/>
        </authorList>
    </citation>
    <scope>NUCLEOTIDE SEQUENCE</scope>
    <source>
        <strain evidence="3">R131</strain>
    </source>
</reference>
<feature type="compositionally biased region" description="Pro residues" evidence="1">
    <location>
        <begin position="1"/>
        <end position="21"/>
    </location>
</feature>
<gene>
    <name evidence="3" type="ORF">SAC06_01320</name>
</gene>
<protein>
    <recommendedName>
        <fullName evidence="4">Tetratricopeptide repeat protein</fullName>
    </recommendedName>
</protein>
<feature type="region of interest" description="Disordered" evidence="1">
    <location>
        <begin position="142"/>
        <end position="235"/>
    </location>
</feature>
<feature type="compositionally biased region" description="Polar residues" evidence="1">
    <location>
        <begin position="142"/>
        <end position="156"/>
    </location>
</feature>
<evidence type="ECO:0000313" key="3">
    <source>
        <dbReference type="EMBL" id="XBW08227.1"/>
    </source>
</evidence>
<dbReference type="EMBL" id="CP138335">
    <property type="protein sequence ID" value="XBW08227.1"/>
    <property type="molecule type" value="Genomic_DNA"/>
</dbReference>
<keyword evidence="2" id="KW-1133">Transmembrane helix</keyword>
<organism evidence="3">
    <name type="scientific">Scrofimicrobium appendicitidis</name>
    <dbReference type="NCBI Taxonomy" id="3079930"/>
    <lineage>
        <taxon>Bacteria</taxon>
        <taxon>Bacillati</taxon>
        <taxon>Actinomycetota</taxon>
        <taxon>Actinomycetes</taxon>
        <taxon>Actinomycetales</taxon>
        <taxon>Actinomycetaceae</taxon>
        <taxon>Scrofimicrobium</taxon>
    </lineage>
</organism>
<name>A0AAU7V855_9ACTO</name>
<evidence type="ECO:0000256" key="1">
    <source>
        <dbReference type="SAM" id="MobiDB-lite"/>
    </source>
</evidence>
<feature type="compositionally biased region" description="Basic and acidic residues" evidence="1">
    <location>
        <begin position="201"/>
        <end position="235"/>
    </location>
</feature>
<feature type="region of interest" description="Disordered" evidence="1">
    <location>
        <begin position="1"/>
        <end position="22"/>
    </location>
</feature>
<feature type="transmembrane region" description="Helical" evidence="2">
    <location>
        <begin position="30"/>
        <end position="51"/>
    </location>
</feature>
<accession>A0AAU7V855</accession>
<dbReference type="KEGG" id="sapp:SAC06_01320"/>
<keyword evidence="2" id="KW-0472">Membrane</keyword>
<evidence type="ECO:0008006" key="4">
    <source>
        <dbReference type="Google" id="ProtNLM"/>
    </source>
</evidence>
<evidence type="ECO:0000256" key="2">
    <source>
        <dbReference type="SAM" id="Phobius"/>
    </source>
</evidence>
<proteinExistence type="predicted"/>
<dbReference type="AlphaFoldDB" id="A0AAU7V855"/>
<dbReference type="RefSeq" id="WP_350258426.1">
    <property type="nucleotide sequence ID" value="NZ_CP138335.1"/>
</dbReference>